<organism evidence="1 2">
    <name type="scientific">Microbispora rosea</name>
    <dbReference type="NCBI Taxonomy" id="58117"/>
    <lineage>
        <taxon>Bacteria</taxon>
        <taxon>Bacillati</taxon>
        <taxon>Actinomycetota</taxon>
        <taxon>Actinomycetes</taxon>
        <taxon>Streptosporangiales</taxon>
        <taxon>Streptosporangiaceae</taxon>
        <taxon>Microbispora</taxon>
    </lineage>
</organism>
<feature type="non-terminal residue" evidence="1">
    <location>
        <position position="40"/>
    </location>
</feature>
<dbReference type="EMBL" id="FTNI01000039">
    <property type="protein sequence ID" value="SIS20949.1"/>
    <property type="molecule type" value="Genomic_DNA"/>
</dbReference>
<keyword evidence="2" id="KW-1185">Reference proteome</keyword>
<keyword evidence="1" id="KW-0547">Nucleotide-binding</keyword>
<dbReference type="AlphaFoldDB" id="A0A1N7H7W5"/>
<evidence type="ECO:0000313" key="1">
    <source>
        <dbReference type="EMBL" id="SIS20949.1"/>
    </source>
</evidence>
<sequence>MGDEHPLLQMRGIVKQFPGVRALDGVDLEVRAGEVHCLLG</sequence>
<dbReference type="SUPFAM" id="SSF52540">
    <property type="entry name" value="P-loop containing nucleoside triphosphate hydrolases"/>
    <property type="match status" value="1"/>
</dbReference>
<evidence type="ECO:0000313" key="2">
    <source>
        <dbReference type="Proteomes" id="UP000186096"/>
    </source>
</evidence>
<dbReference type="Proteomes" id="UP000186096">
    <property type="component" value="Unassembled WGS sequence"/>
</dbReference>
<dbReference type="InterPro" id="IPR027417">
    <property type="entry name" value="P-loop_NTPase"/>
</dbReference>
<reference evidence="2" key="1">
    <citation type="submission" date="2017-01" db="EMBL/GenBank/DDBJ databases">
        <authorList>
            <person name="Varghese N."/>
            <person name="Submissions S."/>
        </authorList>
    </citation>
    <scope>NUCLEOTIDE SEQUENCE [LARGE SCALE GENOMIC DNA]</scope>
    <source>
        <strain evidence="2">ATCC 12950</strain>
    </source>
</reference>
<accession>A0A1N7H7W5</accession>
<proteinExistence type="predicted"/>
<protein>
    <submittedName>
        <fullName evidence="1">Ribose transport system ATP-binding protein</fullName>
    </submittedName>
</protein>
<dbReference type="GO" id="GO:0005524">
    <property type="term" value="F:ATP binding"/>
    <property type="evidence" value="ECO:0007669"/>
    <property type="project" value="UniProtKB-KW"/>
</dbReference>
<dbReference type="Gene3D" id="3.40.50.300">
    <property type="entry name" value="P-loop containing nucleotide triphosphate hydrolases"/>
    <property type="match status" value="1"/>
</dbReference>
<gene>
    <name evidence="1" type="ORF">SAMN05421833_1391</name>
</gene>
<dbReference type="STRING" id="58117.SAMN05421833_1391"/>
<keyword evidence="1" id="KW-0067">ATP-binding</keyword>
<name>A0A1N7H7W5_9ACTN</name>